<sequence length="67" mass="7439">MNIDSFISTILIGFFAGSLVGYFAREVFSTLRAIIFRVYGKPRFLQPFDAGNIKKNTNSMASGESPQ</sequence>
<dbReference type="AlphaFoldDB" id="A0A2S4HEG3"/>
<keyword evidence="1" id="KW-1133">Transmembrane helix</keyword>
<keyword evidence="1" id="KW-0812">Transmembrane</keyword>
<accession>A0A2S4HEG3</accession>
<organism evidence="2 3">
    <name type="scientific">Zhongshania marina</name>
    <dbReference type="NCBI Taxonomy" id="2304603"/>
    <lineage>
        <taxon>Bacteria</taxon>
        <taxon>Pseudomonadati</taxon>
        <taxon>Pseudomonadota</taxon>
        <taxon>Gammaproteobacteria</taxon>
        <taxon>Cellvibrionales</taxon>
        <taxon>Spongiibacteraceae</taxon>
        <taxon>Zhongshania</taxon>
    </lineage>
</organism>
<feature type="transmembrane region" description="Helical" evidence="1">
    <location>
        <begin position="6"/>
        <end position="24"/>
    </location>
</feature>
<reference evidence="2" key="1">
    <citation type="submission" date="2018-01" db="EMBL/GenBank/DDBJ databases">
        <authorList>
            <person name="Yu X.-D."/>
        </authorList>
    </citation>
    <scope>NUCLEOTIDE SEQUENCE</scope>
    <source>
        <strain evidence="2">ZX-21</strain>
    </source>
</reference>
<evidence type="ECO:0000256" key="1">
    <source>
        <dbReference type="SAM" id="Phobius"/>
    </source>
</evidence>
<dbReference type="EMBL" id="PQGG01000029">
    <property type="protein sequence ID" value="POP52357.1"/>
    <property type="molecule type" value="Genomic_DNA"/>
</dbReference>
<dbReference type="Proteomes" id="UP000237222">
    <property type="component" value="Unassembled WGS sequence"/>
</dbReference>
<gene>
    <name evidence="2" type="ORF">C0068_12545</name>
</gene>
<evidence type="ECO:0000313" key="3">
    <source>
        <dbReference type="Proteomes" id="UP000237222"/>
    </source>
</evidence>
<protein>
    <submittedName>
        <fullName evidence="2">Uncharacterized protein</fullName>
    </submittedName>
</protein>
<comment type="caution">
    <text evidence="2">The sequence shown here is derived from an EMBL/GenBank/DDBJ whole genome shotgun (WGS) entry which is preliminary data.</text>
</comment>
<evidence type="ECO:0000313" key="2">
    <source>
        <dbReference type="EMBL" id="POP52357.1"/>
    </source>
</evidence>
<name>A0A2S4HEG3_9GAMM</name>
<proteinExistence type="predicted"/>
<dbReference type="RefSeq" id="WP_103684816.1">
    <property type="nucleotide sequence ID" value="NZ_PQGG01000029.1"/>
</dbReference>
<keyword evidence="1" id="KW-0472">Membrane</keyword>